<dbReference type="GO" id="GO:0048382">
    <property type="term" value="P:mesendoderm development"/>
    <property type="evidence" value="ECO:0007669"/>
    <property type="project" value="Ensembl"/>
</dbReference>
<dbReference type="GO" id="GO:0001706">
    <property type="term" value="P:endoderm formation"/>
    <property type="evidence" value="ECO:0007669"/>
    <property type="project" value="Ensembl"/>
</dbReference>
<dbReference type="Proteomes" id="UP001108240">
    <property type="component" value="Unplaced"/>
</dbReference>
<dbReference type="SUPFAM" id="SSF57501">
    <property type="entry name" value="Cystine-knot cytokines"/>
    <property type="match status" value="1"/>
</dbReference>
<dbReference type="GO" id="GO:0008083">
    <property type="term" value="F:growth factor activity"/>
    <property type="evidence" value="ECO:0007669"/>
    <property type="project" value="UniProtKB-KW"/>
</dbReference>
<dbReference type="GO" id="GO:0009798">
    <property type="term" value="P:axis specification"/>
    <property type="evidence" value="ECO:0007669"/>
    <property type="project" value="Ensembl"/>
</dbReference>
<dbReference type="AlphaFoldDB" id="A0A9J8C656"/>
<evidence type="ECO:0000259" key="6">
    <source>
        <dbReference type="PROSITE" id="PS51362"/>
    </source>
</evidence>
<dbReference type="GO" id="GO:1904086">
    <property type="term" value="P:regulation of epiboly involved in gastrulation with mouth forming second"/>
    <property type="evidence" value="ECO:0007669"/>
    <property type="project" value="Ensembl"/>
</dbReference>
<comment type="subcellular location">
    <subcellularLocation>
        <location evidence="1">Secreted</location>
    </subcellularLocation>
</comment>
<reference evidence="7" key="1">
    <citation type="submission" date="2025-08" db="UniProtKB">
        <authorList>
            <consortium name="Ensembl"/>
        </authorList>
    </citation>
    <scope>IDENTIFICATION</scope>
</reference>
<keyword evidence="3" id="KW-0964">Secreted</keyword>
<protein>
    <submittedName>
        <fullName evidence="7">Growth differentiation factor 3</fullName>
    </submittedName>
</protein>
<evidence type="ECO:0000256" key="4">
    <source>
        <dbReference type="RuleBase" id="RU000354"/>
    </source>
</evidence>
<evidence type="ECO:0000256" key="3">
    <source>
        <dbReference type="ARBA" id="ARBA00022525"/>
    </source>
</evidence>
<keyword evidence="8" id="KW-1185">Reference proteome</keyword>
<feature type="chain" id="PRO_5039936325" evidence="5">
    <location>
        <begin position="24"/>
        <end position="238"/>
    </location>
</feature>
<dbReference type="SMART" id="SM00204">
    <property type="entry name" value="TGFB"/>
    <property type="match status" value="1"/>
</dbReference>
<dbReference type="GO" id="GO:0060027">
    <property type="term" value="P:convergent extension involved in gastrulation"/>
    <property type="evidence" value="ECO:0007669"/>
    <property type="project" value="Ensembl"/>
</dbReference>
<dbReference type="GO" id="GO:0001707">
    <property type="term" value="P:mesoderm formation"/>
    <property type="evidence" value="ECO:0007669"/>
    <property type="project" value="Ensembl"/>
</dbReference>
<dbReference type="GO" id="GO:0038092">
    <property type="term" value="P:nodal signaling pathway"/>
    <property type="evidence" value="ECO:0007669"/>
    <property type="project" value="Ensembl"/>
</dbReference>
<evidence type="ECO:0000256" key="2">
    <source>
        <dbReference type="ARBA" id="ARBA00006656"/>
    </source>
</evidence>
<dbReference type="GO" id="GO:0005125">
    <property type="term" value="F:cytokine activity"/>
    <property type="evidence" value="ECO:0007669"/>
    <property type="project" value="TreeGrafter"/>
</dbReference>
<feature type="signal peptide" evidence="5">
    <location>
        <begin position="1"/>
        <end position="23"/>
    </location>
</feature>
<evidence type="ECO:0000256" key="5">
    <source>
        <dbReference type="SAM" id="SignalP"/>
    </source>
</evidence>
<dbReference type="InterPro" id="IPR015615">
    <property type="entry name" value="TGF-beta-rel"/>
</dbReference>
<dbReference type="Gene3D" id="2.10.90.10">
    <property type="entry name" value="Cystine-knot cytokines"/>
    <property type="match status" value="1"/>
</dbReference>
<proteinExistence type="inferred from homology"/>
<dbReference type="InterPro" id="IPR029034">
    <property type="entry name" value="Cystine-knot_cytokine"/>
</dbReference>
<dbReference type="GeneTree" id="ENSGT00940000164416"/>
<dbReference type="GO" id="GO:0048666">
    <property type="term" value="P:neuron development"/>
    <property type="evidence" value="ECO:0007669"/>
    <property type="project" value="Ensembl"/>
</dbReference>
<dbReference type="PANTHER" id="PTHR11848:SF300">
    <property type="entry name" value="CVG1 PROTEIN"/>
    <property type="match status" value="1"/>
</dbReference>
<evidence type="ECO:0000313" key="8">
    <source>
        <dbReference type="Proteomes" id="UP001108240"/>
    </source>
</evidence>
<evidence type="ECO:0000313" key="7">
    <source>
        <dbReference type="Ensembl" id="ENSCCRP00000164628.1"/>
    </source>
</evidence>
<sequence>MVCVILRLLFLTLSLSSITFINTENSTKTSHQAPVLSLLWKMFKKGSKQTGTLNTDPCVVSEYGVRGNIVRFIQDQGEALRSSLISALAVHCFNCVRKHLFFSMSVLEDVEQLSFAQLEMKFKQDLAHLGPHVFSMEGETHESSRKLLLSQSLGPGAHASVHVNLTELAETWRKLGRNYGMQVELQLTRLSNMLQEHAYMESTHLPVQIGPISTLYYDNDNVVLRHYEDMVVDECGCR</sequence>
<dbReference type="GO" id="GO:0030509">
    <property type="term" value="P:BMP signaling pathway"/>
    <property type="evidence" value="ECO:0007669"/>
    <property type="project" value="Ensembl"/>
</dbReference>
<evidence type="ECO:0000256" key="1">
    <source>
        <dbReference type="ARBA" id="ARBA00004613"/>
    </source>
</evidence>
<name>A0A9J8C656_CYPCA</name>
<keyword evidence="5" id="KW-0732">Signal</keyword>
<dbReference type="InterPro" id="IPR001839">
    <property type="entry name" value="TGF-b_C"/>
</dbReference>
<keyword evidence="4" id="KW-0339">Growth factor</keyword>
<dbReference type="GO" id="GO:0001947">
    <property type="term" value="P:heart looping"/>
    <property type="evidence" value="ECO:0007669"/>
    <property type="project" value="Ensembl"/>
</dbReference>
<dbReference type="Ensembl" id="ENSCCRT00000119602.1">
    <property type="protein sequence ID" value="ENSCCRP00000164628.1"/>
    <property type="gene ID" value="ENSCCRG00000077515.1"/>
</dbReference>
<accession>A0A9J8C656</accession>
<dbReference type="PROSITE" id="PS51362">
    <property type="entry name" value="TGF_BETA_2"/>
    <property type="match status" value="1"/>
</dbReference>
<dbReference type="GO" id="GO:1900107">
    <property type="term" value="P:regulation of nodal signaling pathway"/>
    <property type="evidence" value="ECO:0007669"/>
    <property type="project" value="Ensembl"/>
</dbReference>
<dbReference type="PANTHER" id="PTHR11848">
    <property type="entry name" value="TGF-BETA FAMILY"/>
    <property type="match status" value="1"/>
</dbReference>
<feature type="domain" description="TGF-beta family profile" evidence="6">
    <location>
        <begin position="206"/>
        <end position="238"/>
    </location>
</feature>
<dbReference type="GO" id="GO:0032991">
    <property type="term" value="C:protein-containing complex"/>
    <property type="evidence" value="ECO:0007669"/>
    <property type="project" value="Ensembl"/>
</dbReference>
<reference evidence="7" key="2">
    <citation type="submission" date="2025-09" db="UniProtKB">
        <authorList>
            <consortium name="Ensembl"/>
        </authorList>
    </citation>
    <scope>IDENTIFICATION</scope>
</reference>
<dbReference type="GO" id="GO:0005615">
    <property type="term" value="C:extracellular space"/>
    <property type="evidence" value="ECO:0007669"/>
    <property type="project" value="TreeGrafter"/>
</dbReference>
<comment type="similarity">
    <text evidence="2 4">Belongs to the TGF-beta family.</text>
</comment>
<dbReference type="Pfam" id="PF00019">
    <property type="entry name" value="TGF_beta"/>
    <property type="match status" value="1"/>
</dbReference>
<organism evidence="7 8">
    <name type="scientific">Cyprinus carpio carpio</name>
    <dbReference type="NCBI Taxonomy" id="630221"/>
    <lineage>
        <taxon>Eukaryota</taxon>
        <taxon>Metazoa</taxon>
        <taxon>Chordata</taxon>
        <taxon>Craniata</taxon>
        <taxon>Vertebrata</taxon>
        <taxon>Euteleostomi</taxon>
        <taxon>Actinopterygii</taxon>
        <taxon>Neopterygii</taxon>
        <taxon>Teleostei</taxon>
        <taxon>Ostariophysi</taxon>
        <taxon>Cypriniformes</taxon>
        <taxon>Cyprinidae</taxon>
        <taxon>Cyprininae</taxon>
        <taxon>Cyprinus</taxon>
    </lineage>
</organism>